<dbReference type="EMBL" id="AAXB02000005">
    <property type="protein sequence ID" value="EDM63290.1"/>
    <property type="molecule type" value="Genomic_DNA"/>
</dbReference>
<keyword evidence="1" id="KW-0812">Transmembrane</keyword>
<evidence type="ECO:0000313" key="2">
    <source>
        <dbReference type="EMBL" id="EDM63290.1"/>
    </source>
</evidence>
<evidence type="ECO:0000256" key="1">
    <source>
        <dbReference type="SAM" id="Phobius"/>
    </source>
</evidence>
<reference evidence="2 3" key="1">
    <citation type="submission" date="2007-03" db="EMBL/GenBank/DDBJ databases">
        <authorList>
            <person name="Fulton L."/>
            <person name="Clifton S."/>
            <person name="Fulton B."/>
            <person name="Xu J."/>
            <person name="Minx P."/>
            <person name="Pepin K.H."/>
            <person name="Johnson M."/>
            <person name="Thiruvilangam P."/>
            <person name="Bhonagiri V."/>
            <person name="Nash W.E."/>
            <person name="Mardis E.R."/>
            <person name="Wilson R.K."/>
        </authorList>
    </citation>
    <scope>NUCLEOTIDE SEQUENCE [LARGE SCALE GENOMIC DNA]</scope>
    <source>
        <strain evidence="2 3">DSM 13814</strain>
    </source>
</reference>
<sequence length="73" mass="8979">MNDFLFMFFVIFFFGFFLTFVNETHSLLFRFVPFEMIQGVGGFCKWEQLFSVLYHFIFFIAGKYIQWIFIIQE</sequence>
<protein>
    <submittedName>
        <fullName evidence="2">Uncharacterized protein</fullName>
    </submittedName>
</protein>
<feature type="transmembrane region" description="Helical" evidence="1">
    <location>
        <begin position="49"/>
        <end position="70"/>
    </location>
</feature>
<organism evidence="2 3">
    <name type="scientific">Dorea longicatena DSM 13814</name>
    <dbReference type="NCBI Taxonomy" id="411462"/>
    <lineage>
        <taxon>Bacteria</taxon>
        <taxon>Bacillati</taxon>
        <taxon>Bacillota</taxon>
        <taxon>Clostridia</taxon>
        <taxon>Lachnospirales</taxon>
        <taxon>Lachnospiraceae</taxon>
        <taxon>Dorea</taxon>
    </lineage>
</organism>
<gene>
    <name evidence="2" type="ORF">DORLON_01301</name>
</gene>
<evidence type="ECO:0000313" key="3">
    <source>
        <dbReference type="Proteomes" id="UP000004016"/>
    </source>
</evidence>
<proteinExistence type="predicted"/>
<dbReference type="Proteomes" id="UP000004016">
    <property type="component" value="Unassembled WGS sequence"/>
</dbReference>
<keyword evidence="1" id="KW-0472">Membrane</keyword>
<accession>A6BG79</accession>
<dbReference type="HOGENOM" id="CLU_2698747_0_0_9"/>
<reference evidence="2 3" key="2">
    <citation type="submission" date="2007-04" db="EMBL/GenBank/DDBJ databases">
        <title>Draft genome sequence of Dorea longicatena (DSM 13814).</title>
        <authorList>
            <person name="Sudarsanam P."/>
            <person name="Ley R."/>
            <person name="Guruge J."/>
            <person name="Turnbaugh P.J."/>
            <person name="Mahowald M."/>
            <person name="Liep D."/>
            <person name="Gordon J."/>
        </authorList>
    </citation>
    <scope>NUCLEOTIDE SEQUENCE [LARGE SCALE GENOMIC DNA]</scope>
    <source>
        <strain evidence="2 3">DSM 13814</strain>
    </source>
</reference>
<dbReference type="AlphaFoldDB" id="A6BG79"/>
<keyword evidence="1" id="KW-1133">Transmembrane helix</keyword>
<feature type="transmembrane region" description="Helical" evidence="1">
    <location>
        <begin position="6"/>
        <end position="28"/>
    </location>
</feature>
<name>A6BG79_9FIRM</name>
<comment type="caution">
    <text evidence="2">The sequence shown here is derived from an EMBL/GenBank/DDBJ whole genome shotgun (WGS) entry which is preliminary data.</text>
</comment>